<feature type="non-terminal residue" evidence="1">
    <location>
        <position position="1"/>
    </location>
</feature>
<gene>
    <name evidence="1" type="ORF">FA15DRAFT_557805</name>
</gene>
<name>A0A5C3KQ23_COPMA</name>
<dbReference type="STRING" id="230819.A0A5C3KQ23"/>
<accession>A0A5C3KQ23</accession>
<evidence type="ECO:0000313" key="1">
    <source>
        <dbReference type="EMBL" id="TFK22277.1"/>
    </source>
</evidence>
<organism evidence="1 2">
    <name type="scientific">Coprinopsis marcescibilis</name>
    <name type="common">Agaric fungus</name>
    <name type="synonym">Psathyrella marcescibilis</name>
    <dbReference type="NCBI Taxonomy" id="230819"/>
    <lineage>
        <taxon>Eukaryota</taxon>
        <taxon>Fungi</taxon>
        <taxon>Dikarya</taxon>
        <taxon>Basidiomycota</taxon>
        <taxon>Agaricomycotina</taxon>
        <taxon>Agaricomycetes</taxon>
        <taxon>Agaricomycetidae</taxon>
        <taxon>Agaricales</taxon>
        <taxon>Agaricineae</taxon>
        <taxon>Psathyrellaceae</taxon>
        <taxon>Coprinopsis</taxon>
    </lineage>
</organism>
<dbReference type="EMBL" id="ML210245">
    <property type="protein sequence ID" value="TFK22277.1"/>
    <property type="molecule type" value="Genomic_DNA"/>
</dbReference>
<evidence type="ECO:0000313" key="2">
    <source>
        <dbReference type="Proteomes" id="UP000307440"/>
    </source>
</evidence>
<protein>
    <submittedName>
        <fullName evidence="1">Uncharacterized protein</fullName>
    </submittedName>
</protein>
<feature type="non-terminal residue" evidence="1">
    <location>
        <position position="122"/>
    </location>
</feature>
<dbReference type="OrthoDB" id="2408877at2759"/>
<sequence length="122" mass="13713">PAQNLEEACIQMAIDTATVLSAYETRYINGRHHQVPKAGNLHLAWEYLKNPNDHRRFLNMLRLPPLSFQTLLHLIENHTIFQSGTNNSQAPVEDQLAVTLYRMGRSGNSTSVEDVARMAGVS</sequence>
<reference evidence="1 2" key="1">
    <citation type="journal article" date="2019" name="Nat. Ecol. Evol.">
        <title>Megaphylogeny resolves global patterns of mushroom evolution.</title>
        <authorList>
            <person name="Varga T."/>
            <person name="Krizsan K."/>
            <person name="Foldi C."/>
            <person name="Dima B."/>
            <person name="Sanchez-Garcia M."/>
            <person name="Sanchez-Ramirez S."/>
            <person name="Szollosi G.J."/>
            <person name="Szarkandi J.G."/>
            <person name="Papp V."/>
            <person name="Albert L."/>
            <person name="Andreopoulos W."/>
            <person name="Angelini C."/>
            <person name="Antonin V."/>
            <person name="Barry K.W."/>
            <person name="Bougher N.L."/>
            <person name="Buchanan P."/>
            <person name="Buyck B."/>
            <person name="Bense V."/>
            <person name="Catcheside P."/>
            <person name="Chovatia M."/>
            <person name="Cooper J."/>
            <person name="Damon W."/>
            <person name="Desjardin D."/>
            <person name="Finy P."/>
            <person name="Geml J."/>
            <person name="Haridas S."/>
            <person name="Hughes K."/>
            <person name="Justo A."/>
            <person name="Karasinski D."/>
            <person name="Kautmanova I."/>
            <person name="Kiss B."/>
            <person name="Kocsube S."/>
            <person name="Kotiranta H."/>
            <person name="LaButti K.M."/>
            <person name="Lechner B.E."/>
            <person name="Liimatainen K."/>
            <person name="Lipzen A."/>
            <person name="Lukacs Z."/>
            <person name="Mihaltcheva S."/>
            <person name="Morgado L.N."/>
            <person name="Niskanen T."/>
            <person name="Noordeloos M.E."/>
            <person name="Ohm R.A."/>
            <person name="Ortiz-Santana B."/>
            <person name="Ovrebo C."/>
            <person name="Racz N."/>
            <person name="Riley R."/>
            <person name="Savchenko A."/>
            <person name="Shiryaev A."/>
            <person name="Soop K."/>
            <person name="Spirin V."/>
            <person name="Szebenyi C."/>
            <person name="Tomsovsky M."/>
            <person name="Tulloss R.E."/>
            <person name="Uehling J."/>
            <person name="Grigoriev I.V."/>
            <person name="Vagvolgyi C."/>
            <person name="Papp T."/>
            <person name="Martin F.M."/>
            <person name="Miettinen O."/>
            <person name="Hibbett D.S."/>
            <person name="Nagy L.G."/>
        </authorList>
    </citation>
    <scope>NUCLEOTIDE SEQUENCE [LARGE SCALE GENOMIC DNA]</scope>
    <source>
        <strain evidence="1 2">CBS 121175</strain>
    </source>
</reference>
<dbReference type="Proteomes" id="UP000307440">
    <property type="component" value="Unassembled WGS sequence"/>
</dbReference>
<dbReference type="AlphaFoldDB" id="A0A5C3KQ23"/>
<proteinExistence type="predicted"/>
<keyword evidence="2" id="KW-1185">Reference proteome</keyword>